<comment type="caution">
    <text evidence="9">The sequence shown here is derived from an EMBL/GenBank/DDBJ whole genome shotgun (WGS) entry which is preliminary data.</text>
</comment>
<evidence type="ECO:0000259" key="8">
    <source>
        <dbReference type="Pfam" id="PF25963"/>
    </source>
</evidence>
<feature type="transmembrane region" description="Helical" evidence="6">
    <location>
        <begin position="12"/>
        <end position="33"/>
    </location>
</feature>
<proteinExistence type="inferred from homology"/>
<gene>
    <name evidence="9" type="ORF">FJU11_01545</name>
</gene>
<dbReference type="Proteomes" id="UP000320314">
    <property type="component" value="Unassembled WGS sequence"/>
</dbReference>
<comment type="similarity">
    <text evidence="1">Belongs to the membrane fusion protein (MFP) (TC 8.A.1) family.</text>
</comment>
<keyword evidence="2 6" id="KW-0812">Transmembrane</keyword>
<dbReference type="EMBL" id="VHLH01000001">
    <property type="protein sequence ID" value="TPW32928.1"/>
    <property type="molecule type" value="Genomic_DNA"/>
</dbReference>
<evidence type="ECO:0000256" key="2">
    <source>
        <dbReference type="ARBA" id="ARBA00022692"/>
    </source>
</evidence>
<dbReference type="InterPro" id="IPR058634">
    <property type="entry name" value="AaeA-lik-b-barrel"/>
</dbReference>
<keyword evidence="10" id="KW-1185">Reference proteome</keyword>
<sequence>MRQTGDLFALTVIRLLLTAIIVVLAVFGIVYIWNTYFEAPWTRDADIRADIVEIASYVSGQVVSVNVHDNQHVEKGQVLVQIDRTDYCVAVEQAKASVAQDKAKVAKLEQQAARLTSLDKKDSAAVSTVKVRNAQLEAEAAKAALDAAKAKLDSAKVKLGRTTITAPTSGYIANLTVDTGDYANAGKALLAVIDEDSYRVQAFFMETQIPQVKIGAHARIKLMAGGQTLEGTVKGIAHAVHSSQNTSSNLLANPSSTFQWIRLAQRIPVEIELSGKPNFPLVSGMSATVVLDEASSSSAFDRLIPGWFDD</sequence>
<dbReference type="AlphaFoldDB" id="A0A506UI06"/>
<dbReference type="OrthoDB" id="9811754at2"/>
<accession>A0A506UI06</accession>
<keyword evidence="3 6" id="KW-1133">Transmembrane helix</keyword>
<feature type="domain" description="Multidrug resistance protein MdtA-like barrel-sandwich hybrid" evidence="7">
    <location>
        <begin position="51"/>
        <end position="193"/>
    </location>
</feature>
<dbReference type="Pfam" id="PF25917">
    <property type="entry name" value="BSH_RND"/>
    <property type="match status" value="1"/>
</dbReference>
<dbReference type="InterPro" id="IPR006143">
    <property type="entry name" value="RND_pump_MFP"/>
</dbReference>
<evidence type="ECO:0000256" key="1">
    <source>
        <dbReference type="ARBA" id="ARBA00009477"/>
    </source>
</evidence>
<dbReference type="GO" id="GO:0022857">
    <property type="term" value="F:transmembrane transporter activity"/>
    <property type="evidence" value="ECO:0007669"/>
    <property type="project" value="InterPro"/>
</dbReference>
<dbReference type="Gene3D" id="2.40.50.100">
    <property type="match status" value="1"/>
</dbReference>
<keyword evidence="4 6" id="KW-0472">Membrane</keyword>
<dbReference type="PANTHER" id="PTHR30367">
    <property type="entry name" value="P-HYDROXYBENZOIC ACID EFFLUX PUMP SUBUNIT AAEA-RELATED"/>
    <property type="match status" value="1"/>
</dbReference>
<feature type="domain" description="p-hydroxybenzoic acid efflux pump subunit AaeA-like beta-barrel" evidence="8">
    <location>
        <begin position="197"/>
        <end position="291"/>
    </location>
</feature>
<dbReference type="InterPro" id="IPR058625">
    <property type="entry name" value="MdtA-like_BSH"/>
</dbReference>
<dbReference type="SUPFAM" id="SSF111369">
    <property type="entry name" value="HlyD-like secretion proteins"/>
    <property type="match status" value="1"/>
</dbReference>
<evidence type="ECO:0000259" key="7">
    <source>
        <dbReference type="Pfam" id="PF25917"/>
    </source>
</evidence>
<keyword evidence="5" id="KW-0175">Coiled coil</keyword>
<protein>
    <submittedName>
        <fullName evidence="9">HlyD family secretion protein</fullName>
    </submittedName>
</protein>
<dbReference type="GO" id="GO:0016020">
    <property type="term" value="C:membrane"/>
    <property type="evidence" value="ECO:0007669"/>
    <property type="project" value="InterPro"/>
</dbReference>
<evidence type="ECO:0000313" key="9">
    <source>
        <dbReference type="EMBL" id="TPW32928.1"/>
    </source>
</evidence>
<feature type="coiled-coil region" evidence="5">
    <location>
        <begin position="91"/>
        <end position="158"/>
    </location>
</feature>
<dbReference type="Pfam" id="PF25963">
    <property type="entry name" value="Beta-barrel_AAEA"/>
    <property type="match status" value="1"/>
</dbReference>
<name>A0A506UI06_9HYPH</name>
<dbReference type="InterPro" id="IPR050393">
    <property type="entry name" value="MFP_Efflux_Pump"/>
</dbReference>
<evidence type="ECO:0000313" key="10">
    <source>
        <dbReference type="Proteomes" id="UP000320314"/>
    </source>
</evidence>
<organism evidence="9 10">
    <name type="scientific">Pararhizobium mangrovi</name>
    <dbReference type="NCBI Taxonomy" id="2590452"/>
    <lineage>
        <taxon>Bacteria</taxon>
        <taxon>Pseudomonadati</taxon>
        <taxon>Pseudomonadota</taxon>
        <taxon>Alphaproteobacteria</taxon>
        <taxon>Hyphomicrobiales</taxon>
        <taxon>Rhizobiaceae</taxon>
        <taxon>Rhizobium/Agrobacterium group</taxon>
        <taxon>Pararhizobium</taxon>
    </lineage>
</organism>
<dbReference type="PANTHER" id="PTHR30367:SF12">
    <property type="entry name" value="P-HYDROXYBENZOIC ACID EFFLUX PUMP SUBUNIT AAEA"/>
    <property type="match status" value="1"/>
</dbReference>
<dbReference type="Gene3D" id="2.40.30.170">
    <property type="match status" value="1"/>
</dbReference>
<evidence type="ECO:0000256" key="4">
    <source>
        <dbReference type="ARBA" id="ARBA00023136"/>
    </source>
</evidence>
<evidence type="ECO:0000256" key="6">
    <source>
        <dbReference type="SAM" id="Phobius"/>
    </source>
</evidence>
<reference evidence="9 10" key="1">
    <citation type="submission" date="2019-06" db="EMBL/GenBank/DDBJ databases">
        <authorList>
            <person name="Li M."/>
        </authorList>
    </citation>
    <scope>NUCLEOTIDE SEQUENCE [LARGE SCALE GENOMIC DNA]</scope>
    <source>
        <strain evidence="9 10">BGMRC6574</strain>
    </source>
</reference>
<dbReference type="NCBIfam" id="TIGR01730">
    <property type="entry name" value="RND_mfp"/>
    <property type="match status" value="1"/>
</dbReference>
<evidence type="ECO:0000256" key="5">
    <source>
        <dbReference type="SAM" id="Coils"/>
    </source>
</evidence>
<evidence type="ECO:0000256" key="3">
    <source>
        <dbReference type="ARBA" id="ARBA00022989"/>
    </source>
</evidence>